<protein>
    <submittedName>
        <fullName evidence="1">Uncharacterized protein</fullName>
    </submittedName>
</protein>
<reference evidence="1 2" key="1">
    <citation type="submission" date="2017-12" db="EMBL/GenBank/DDBJ databases">
        <title>Sequencing, de novo assembly and annotation of complete genome of a new Thraustochytrid species, strain FCC1311.</title>
        <authorList>
            <person name="Sedici K."/>
            <person name="Godart F."/>
            <person name="Aiese Cigliano R."/>
            <person name="Sanseverino W."/>
            <person name="Barakat M."/>
            <person name="Ortet P."/>
            <person name="Marechal E."/>
            <person name="Cagnac O."/>
            <person name="Amato A."/>
        </authorList>
    </citation>
    <scope>NUCLEOTIDE SEQUENCE [LARGE SCALE GENOMIC DNA]</scope>
</reference>
<evidence type="ECO:0000313" key="2">
    <source>
        <dbReference type="Proteomes" id="UP000241890"/>
    </source>
</evidence>
<sequence>MQAAGPGDERLAALQRVEQLQVEREYEARRLVVLKAREQANRDVANELRFGSAGDRLRKQPQVFAAVSADLMLDFPAHQAEGIVLREQTDLRAKIADATARVEAIDAALPAANAAFRSYDPRNQIN</sequence>
<comment type="caution">
    <text evidence="1">The sequence shown here is derived from an EMBL/GenBank/DDBJ whole genome shotgun (WGS) entry which is preliminary data.</text>
</comment>
<dbReference type="Proteomes" id="UP000241890">
    <property type="component" value="Unassembled WGS sequence"/>
</dbReference>
<evidence type="ECO:0000313" key="1">
    <source>
        <dbReference type="EMBL" id="GBG34543.1"/>
    </source>
</evidence>
<gene>
    <name evidence="1" type="ORF">FCC1311_107672</name>
</gene>
<dbReference type="InParanoid" id="A0A2R5H0F9"/>
<dbReference type="EMBL" id="BEYU01000199">
    <property type="protein sequence ID" value="GBG34543.1"/>
    <property type="molecule type" value="Genomic_DNA"/>
</dbReference>
<dbReference type="AlphaFoldDB" id="A0A2R5H0F9"/>
<keyword evidence="2" id="KW-1185">Reference proteome</keyword>
<accession>A0A2R5H0F9</accession>
<proteinExistence type="predicted"/>
<name>A0A2R5H0F9_9STRA</name>
<organism evidence="1 2">
    <name type="scientific">Hondaea fermentalgiana</name>
    <dbReference type="NCBI Taxonomy" id="2315210"/>
    <lineage>
        <taxon>Eukaryota</taxon>
        <taxon>Sar</taxon>
        <taxon>Stramenopiles</taxon>
        <taxon>Bigyra</taxon>
        <taxon>Labyrinthulomycetes</taxon>
        <taxon>Thraustochytrida</taxon>
        <taxon>Thraustochytriidae</taxon>
        <taxon>Hondaea</taxon>
    </lineage>
</organism>